<keyword evidence="3" id="KW-0378">Hydrolase</keyword>
<dbReference type="PANTHER" id="PTHR36435">
    <property type="entry name" value="SLR1288 PROTEIN"/>
    <property type="match status" value="1"/>
</dbReference>
<evidence type="ECO:0000313" key="4">
    <source>
        <dbReference type="Proteomes" id="UP000254060"/>
    </source>
</evidence>
<evidence type="ECO:0000256" key="1">
    <source>
        <dbReference type="SAM" id="Phobius"/>
    </source>
</evidence>
<dbReference type="GO" id="GO:0004175">
    <property type="term" value="F:endopeptidase activity"/>
    <property type="evidence" value="ECO:0007669"/>
    <property type="project" value="UniProtKB-ARBA"/>
</dbReference>
<dbReference type="InterPro" id="IPR052710">
    <property type="entry name" value="CAAX_protease"/>
</dbReference>
<evidence type="ECO:0000313" key="3">
    <source>
        <dbReference type="EMBL" id="STO09274.1"/>
    </source>
</evidence>
<dbReference type="Proteomes" id="UP000254060">
    <property type="component" value="Unassembled WGS sequence"/>
</dbReference>
<keyword evidence="1" id="KW-0472">Membrane</keyword>
<dbReference type="InterPro" id="IPR003675">
    <property type="entry name" value="Rce1/LyrA-like_dom"/>
</dbReference>
<dbReference type="Pfam" id="PF02517">
    <property type="entry name" value="Rce1-like"/>
    <property type="match status" value="1"/>
</dbReference>
<feature type="transmembrane region" description="Helical" evidence="1">
    <location>
        <begin position="210"/>
        <end position="230"/>
    </location>
</feature>
<dbReference type="GO" id="GO:0006508">
    <property type="term" value="P:proteolysis"/>
    <property type="evidence" value="ECO:0007669"/>
    <property type="project" value="UniProtKB-KW"/>
</dbReference>
<name>A0A377FXH7_9BACL</name>
<proteinExistence type="predicted"/>
<evidence type="ECO:0000259" key="2">
    <source>
        <dbReference type="Pfam" id="PF02517"/>
    </source>
</evidence>
<feature type="transmembrane region" description="Helical" evidence="1">
    <location>
        <begin position="133"/>
        <end position="156"/>
    </location>
</feature>
<dbReference type="GO" id="GO:0080120">
    <property type="term" value="P:CAAX-box protein maturation"/>
    <property type="evidence" value="ECO:0007669"/>
    <property type="project" value="UniProtKB-ARBA"/>
</dbReference>
<accession>A0A377FXH7</accession>
<keyword evidence="1" id="KW-0812">Transmembrane</keyword>
<feature type="transmembrane region" description="Helical" evidence="1">
    <location>
        <begin position="190"/>
        <end position="205"/>
    </location>
</feature>
<dbReference type="EMBL" id="UGGP01000001">
    <property type="protein sequence ID" value="STO09274.1"/>
    <property type="molecule type" value="Genomic_DNA"/>
</dbReference>
<reference evidence="3 4" key="1">
    <citation type="submission" date="2018-06" db="EMBL/GenBank/DDBJ databases">
        <authorList>
            <consortium name="Pathogen Informatics"/>
            <person name="Doyle S."/>
        </authorList>
    </citation>
    <scope>NUCLEOTIDE SEQUENCE [LARGE SCALE GENOMIC DNA]</scope>
    <source>
        <strain evidence="3 4">NCTC13163</strain>
    </source>
</reference>
<organism evidence="3 4">
    <name type="scientific">Exiguobacterium aurantiacum</name>
    <dbReference type="NCBI Taxonomy" id="33987"/>
    <lineage>
        <taxon>Bacteria</taxon>
        <taxon>Bacillati</taxon>
        <taxon>Bacillota</taxon>
        <taxon>Bacilli</taxon>
        <taxon>Bacillales</taxon>
        <taxon>Bacillales Family XII. Incertae Sedis</taxon>
        <taxon>Exiguobacterium</taxon>
    </lineage>
</organism>
<keyword evidence="3" id="KW-0645">Protease</keyword>
<feature type="transmembrane region" description="Helical" evidence="1">
    <location>
        <begin position="21"/>
        <end position="41"/>
    </location>
</feature>
<sequence length="231" mass="25993">MATLNSNQSINTRFSMAPNIRVRHIIPILLYAFVQFFPVLISKVRPEWITTTATGLWFAIGFSLTIVISFFLLWPDLKLYKQQGIQSNLNDTVKWIGLGILMQYGLVIVANLIETAITGEMVASENTERIADIVRLVPVMTLSVVLLGPIIEEILFRHILFGNLSARFGFWIAFGVSSVLFALIHDDNRFLVYVAMSFAFTVAYAKTRRLIVPIAIHAFNNALVMVALLLM</sequence>
<keyword evidence="1" id="KW-1133">Transmembrane helix</keyword>
<feature type="transmembrane region" description="Helical" evidence="1">
    <location>
        <begin position="53"/>
        <end position="74"/>
    </location>
</feature>
<dbReference type="AlphaFoldDB" id="A0A377FXH7"/>
<feature type="domain" description="CAAX prenyl protease 2/Lysostaphin resistance protein A-like" evidence="2">
    <location>
        <begin position="138"/>
        <end position="223"/>
    </location>
</feature>
<feature type="transmembrane region" description="Helical" evidence="1">
    <location>
        <begin position="95"/>
        <end position="113"/>
    </location>
</feature>
<dbReference type="PANTHER" id="PTHR36435:SF6">
    <property type="entry name" value="ABORTIVE INFECTION PROTEIN"/>
    <property type="match status" value="1"/>
</dbReference>
<gene>
    <name evidence="3" type="ORF">NCTC13163_02691</name>
</gene>
<dbReference type="STRING" id="1397694.GCA_000702585_00116"/>
<protein>
    <submittedName>
        <fullName evidence="3">Exosortase E/protease, VPEID-CTERM system</fullName>
    </submittedName>
</protein>
<feature type="transmembrane region" description="Helical" evidence="1">
    <location>
        <begin position="168"/>
        <end position="184"/>
    </location>
</feature>